<name>A0A353L9Y9_9GAMM</name>
<dbReference type="FunFam" id="1.10.10.10:FF:000001">
    <property type="entry name" value="LysR family transcriptional regulator"/>
    <property type="match status" value="1"/>
</dbReference>
<dbReference type="PRINTS" id="PR00039">
    <property type="entry name" value="HTHLYSR"/>
</dbReference>
<feature type="domain" description="HTH lysR-type" evidence="5">
    <location>
        <begin position="2"/>
        <end position="59"/>
    </location>
</feature>
<dbReference type="PANTHER" id="PTHR30126:SF99">
    <property type="entry name" value="TRANSCRIPTIONAL REGULATOR LYSR FAMILY"/>
    <property type="match status" value="1"/>
</dbReference>
<dbReference type="RefSeq" id="WP_039881921.1">
    <property type="nucleotide sequence ID" value="NZ_JBMZPG010000034.1"/>
</dbReference>
<dbReference type="Pfam" id="PF00126">
    <property type="entry name" value="HTH_1"/>
    <property type="match status" value="1"/>
</dbReference>
<protein>
    <submittedName>
        <fullName evidence="6">LysR family transcriptional regulator</fullName>
    </submittedName>
</protein>
<dbReference type="InterPro" id="IPR000847">
    <property type="entry name" value="LysR_HTH_N"/>
</dbReference>
<evidence type="ECO:0000256" key="4">
    <source>
        <dbReference type="ARBA" id="ARBA00023163"/>
    </source>
</evidence>
<dbReference type="PANTHER" id="PTHR30126">
    <property type="entry name" value="HTH-TYPE TRANSCRIPTIONAL REGULATOR"/>
    <property type="match status" value="1"/>
</dbReference>
<dbReference type="CDD" id="cd05466">
    <property type="entry name" value="PBP2_LTTR_substrate"/>
    <property type="match status" value="1"/>
</dbReference>
<gene>
    <name evidence="6" type="ORF">DC045_08990</name>
</gene>
<dbReference type="InterPro" id="IPR005119">
    <property type="entry name" value="LysR_subst-bd"/>
</dbReference>
<evidence type="ECO:0000313" key="7">
    <source>
        <dbReference type="Proteomes" id="UP000263489"/>
    </source>
</evidence>
<dbReference type="Proteomes" id="UP000263489">
    <property type="component" value="Unassembled WGS sequence"/>
</dbReference>
<comment type="caution">
    <text evidence="6">The sequence shown here is derived from an EMBL/GenBank/DDBJ whole genome shotgun (WGS) entry which is preliminary data.</text>
</comment>
<evidence type="ECO:0000256" key="2">
    <source>
        <dbReference type="ARBA" id="ARBA00023015"/>
    </source>
</evidence>
<organism evidence="6 7">
    <name type="scientific">Marinobacter adhaerens</name>
    <dbReference type="NCBI Taxonomy" id="1033846"/>
    <lineage>
        <taxon>Bacteria</taxon>
        <taxon>Pseudomonadati</taxon>
        <taxon>Pseudomonadota</taxon>
        <taxon>Gammaproteobacteria</taxon>
        <taxon>Pseudomonadales</taxon>
        <taxon>Marinobacteraceae</taxon>
        <taxon>Marinobacter</taxon>
    </lineage>
</organism>
<evidence type="ECO:0000256" key="3">
    <source>
        <dbReference type="ARBA" id="ARBA00023125"/>
    </source>
</evidence>
<dbReference type="SUPFAM" id="SSF53850">
    <property type="entry name" value="Periplasmic binding protein-like II"/>
    <property type="match status" value="1"/>
</dbReference>
<sequence>MINTTWLRSFCTLVEVGHFTRTAERLHMTQSGVSQHVRKLEEQLGTELLVRQGKQFSLSGAGEKLYAEAQDILLALSNLEQTVGEDPPYEGTVRLMSPGSVGLKLYPHLLSLQSKHPKLIIDYRFAPNPDVEKAIAESTVDIGFMTAKSTLAEVSCTPIAQESLLLVTPATVEEPDWETLMTLGFIDHPDGSHHAGLLLGANYTEFQHSSLFPRKGFSNQIGLILEPVSLGLGFAVLPAHAVEAFEKSEGIKAHRLSHPVSETLYLSVPRNRSLQARMNTVIAEAKRWLNG</sequence>
<dbReference type="Gene3D" id="1.10.10.10">
    <property type="entry name" value="Winged helix-like DNA-binding domain superfamily/Winged helix DNA-binding domain"/>
    <property type="match status" value="1"/>
</dbReference>
<dbReference type="InterPro" id="IPR036390">
    <property type="entry name" value="WH_DNA-bd_sf"/>
</dbReference>
<evidence type="ECO:0000313" key="6">
    <source>
        <dbReference type="EMBL" id="HBC34437.1"/>
    </source>
</evidence>
<dbReference type="AlphaFoldDB" id="A0A353L9Y9"/>
<accession>A0A353L9Y9</accession>
<dbReference type="Gene3D" id="3.40.190.10">
    <property type="entry name" value="Periplasmic binding protein-like II"/>
    <property type="match status" value="2"/>
</dbReference>
<reference evidence="6 7" key="1">
    <citation type="journal article" date="2018" name="Nat. Biotechnol.">
        <title>A standardized bacterial taxonomy based on genome phylogeny substantially revises the tree of life.</title>
        <authorList>
            <person name="Parks D.H."/>
            <person name="Chuvochina M."/>
            <person name="Waite D.W."/>
            <person name="Rinke C."/>
            <person name="Skarshewski A."/>
            <person name="Chaumeil P.A."/>
            <person name="Hugenholtz P."/>
        </authorList>
    </citation>
    <scope>NUCLEOTIDE SEQUENCE [LARGE SCALE GENOMIC DNA]</scope>
    <source>
        <strain evidence="6">UBA9380</strain>
    </source>
</reference>
<evidence type="ECO:0000256" key="1">
    <source>
        <dbReference type="ARBA" id="ARBA00009437"/>
    </source>
</evidence>
<dbReference type="InterPro" id="IPR036388">
    <property type="entry name" value="WH-like_DNA-bd_sf"/>
</dbReference>
<keyword evidence="3" id="KW-0238">DNA-binding</keyword>
<dbReference type="Pfam" id="PF03466">
    <property type="entry name" value="LysR_substrate"/>
    <property type="match status" value="1"/>
</dbReference>
<keyword evidence="4" id="KW-0804">Transcription</keyword>
<dbReference type="GO" id="GO:0003700">
    <property type="term" value="F:DNA-binding transcription factor activity"/>
    <property type="evidence" value="ECO:0007669"/>
    <property type="project" value="InterPro"/>
</dbReference>
<dbReference type="SUPFAM" id="SSF46785">
    <property type="entry name" value="Winged helix' DNA-binding domain"/>
    <property type="match status" value="1"/>
</dbReference>
<dbReference type="PROSITE" id="PS50931">
    <property type="entry name" value="HTH_LYSR"/>
    <property type="match status" value="1"/>
</dbReference>
<dbReference type="EMBL" id="DNNA01000146">
    <property type="protein sequence ID" value="HBC34437.1"/>
    <property type="molecule type" value="Genomic_DNA"/>
</dbReference>
<comment type="similarity">
    <text evidence="1">Belongs to the LysR transcriptional regulatory family.</text>
</comment>
<dbReference type="GO" id="GO:0000976">
    <property type="term" value="F:transcription cis-regulatory region binding"/>
    <property type="evidence" value="ECO:0007669"/>
    <property type="project" value="TreeGrafter"/>
</dbReference>
<keyword evidence="2" id="KW-0805">Transcription regulation</keyword>
<evidence type="ECO:0000259" key="5">
    <source>
        <dbReference type="PROSITE" id="PS50931"/>
    </source>
</evidence>
<proteinExistence type="inferred from homology"/>